<dbReference type="Proteomes" id="UP000199361">
    <property type="component" value="Unassembled WGS sequence"/>
</dbReference>
<reference evidence="4 5" key="1">
    <citation type="submission" date="2016-10" db="EMBL/GenBank/DDBJ databases">
        <authorList>
            <person name="de Groot N.N."/>
        </authorList>
    </citation>
    <scope>NUCLEOTIDE SEQUENCE [LARGE SCALE GENOMIC DNA]</scope>
    <source>
        <strain evidence="4 5">CGMCC 4.5598</strain>
    </source>
</reference>
<dbReference type="Pfam" id="PF02310">
    <property type="entry name" value="B12-binding"/>
    <property type="match status" value="1"/>
</dbReference>
<dbReference type="InterPro" id="IPR036594">
    <property type="entry name" value="Meth_synthase_dom"/>
</dbReference>
<organism evidence="4 5">
    <name type="scientific">Nonomuraea wenchangensis</name>
    <dbReference type="NCBI Taxonomy" id="568860"/>
    <lineage>
        <taxon>Bacteria</taxon>
        <taxon>Bacillati</taxon>
        <taxon>Actinomycetota</taxon>
        <taxon>Actinomycetes</taxon>
        <taxon>Streptosporangiales</taxon>
        <taxon>Streptosporangiaceae</taxon>
        <taxon>Nonomuraea</taxon>
    </lineage>
</organism>
<evidence type="ECO:0000259" key="3">
    <source>
        <dbReference type="PROSITE" id="PS51332"/>
    </source>
</evidence>
<evidence type="ECO:0000256" key="1">
    <source>
        <dbReference type="ARBA" id="ARBA00022723"/>
    </source>
</evidence>
<dbReference type="Pfam" id="PF02607">
    <property type="entry name" value="B12-binding_2"/>
    <property type="match status" value="1"/>
</dbReference>
<feature type="domain" description="B12-binding" evidence="3">
    <location>
        <begin position="111"/>
        <end position="236"/>
    </location>
</feature>
<protein>
    <submittedName>
        <fullName evidence="4">Methanogenic corrinoid protein MtbC1</fullName>
    </submittedName>
</protein>
<dbReference type="EMBL" id="FOHX01000001">
    <property type="protein sequence ID" value="SES69799.1"/>
    <property type="molecule type" value="Genomic_DNA"/>
</dbReference>
<dbReference type="CDD" id="cd02065">
    <property type="entry name" value="B12-binding_like"/>
    <property type="match status" value="1"/>
</dbReference>
<dbReference type="Gene3D" id="1.10.1240.10">
    <property type="entry name" value="Methionine synthase domain"/>
    <property type="match status" value="1"/>
</dbReference>
<dbReference type="GO" id="GO:0046872">
    <property type="term" value="F:metal ion binding"/>
    <property type="evidence" value="ECO:0007669"/>
    <property type="project" value="UniProtKB-KW"/>
</dbReference>
<evidence type="ECO:0000313" key="5">
    <source>
        <dbReference type="Proteomes" id="UP000199361"/>
    </source>
</evidence>
<evidence type="ECO:0000313" key="4">
    <source>
        <dbReference type="EMBL" id="SES69799.1"/>
    </source>
</evidence>
<dbReference type="Gene3D" id="3.40.50.280">
    <property type="entry name" value="Cobalamin-binding domain"/>
    <property type="match status" value="1"/>
</dbReference>
<evidence type="ECO:0000256" key="2">
    <source>
        <dbReference type="ARBA" id="ARBA00023285"/>
    </source>
</evidence>
<dbReference type="SUPFAM" id="SSF52242">
    <property type="entry name" value="Cobalamin (vitamin B12)-binding domain"/>
    <property type="match status" value="1"/>
</dbReference>
<dbReference type="InterPro" id="IPR006158">
    <property type="entry name" value="Cobalamin-bd"/>
</dbReference>
<dbReference type="AlphaFoldDB" id="A0A1H9YLA6"/>
<dbReference type="GO" id="GO:0005829">
    <property type="term" value="C:cytosol"/>
    <property type="evidence" value="ECO:0007669"/>
    <property type="project" value="TreeGrafter"/>
</dbReference>
<proteinExistence type="predicted"/>
<dbReference type="GO" id="GO:0031419">
    <property type="term" value="F:cobalamin binding"/>
    <property type="evidence" value="ECO:0007669"/>
    <property type="project" value="InterPro"/>
</dbReference>
<keyword evidence="2" id="KW-0170">Cobalt</keyword>
<dbReference type="PANTHER" id="PTHR45833:SF1">
    <property type="entry name" value="METHIONINE SYNTHASE"/>
    <property type="match status" value="1"/>
</dbReference>
<sequence>MNGGPVNGGPVNDGPVNDGVERYEEELWEAATAGDEYAAIDAAVSALDGGVPAESLILDVVAAVQARVGQAWADNLITVAQEHTATAVNESVLVVAAHHAATLQHGPAPVKGRICVACVEGEWHTFPVRLLSEVLRLRGWRVDYLGAHVPTSHLVPHLHRTGPSAVALSGSIAIHLPAAHASITACQAAGTPVLAGGPAFGPDGRYARRFGADAWAPDARAAADLLDRGLPRRGTPGDAYQADPEYVVLDDRAPVLVRDVMEELARHAPEEEPRGDTAEDAASVVGYLKAAVYVGDPGLFTSFAGWLAQMLGARGMPAPALLAALDVLAARLPGLPHAQATLAEARATLLA</sequence>
<dbReference type="InterPro" id="IPR003759">
    <property type="entry name" value="Cbl-bd_cap"/>
</dbReference>
<dbReference type="GO" id="GO:0050667">
    <property type="term" value="P:homocysteine metabolic process"/>
    <property type="evidence" value="ECO:0007669"/>
    <property type="project" value="TreeGrafter"/>
</dbReference>
<dbReference type="InterPro" id="IPR050554">
    <property type="entry name" value="Met_Synthase/Corrinoid"/>
</dbReference>
<gene>
    <name evidence="4" type="ORF">SAMN05421811_10184</name>
</gene>
<keyword evidence="5" id="KW-1185">Reference proteome</keyword>
<dbReference type="GO" id="GO:0008705">
    <property type="term" value="F:methionine synthase activity"/>
    <property type="evidence" value="ECO:0007669"/>
    <property type="project" value="TreeGrafter"/>
</dbReference>
<accession>A0A1H9YLA6</accession>
<keyword evidence="1" id="KW-0479">Metal-binding</keyword>
<dbReference type="InterPro" id="IPR036724">
    <property type="entry name" value="Cobalamin-bd_sf"/>
</dbReference>
<name>A0A1H9YLA6_9ACTN</name>
<dbReference type="STRING" id="568860.SAMN05421811_10184"/>
<dbReference type="GO" id="GO:0046653">
    <property type="term" value="P:tetrahydrofolate metabolic process"/>
    <property type="evidence" value="ECO:0007669"/>
    <property type="project" value="TreeGrafter"/>
</dbReference>
<dbReference type="PANTHER" id="PTHR45833">
    <property type="entry name" value="METHIONINE SYNTHASE"/>
    <property type="match status" value="1"/>
</dbReference>
<dbReference type="PROSITE" id="PS51332">
    <property type="entry name" value="B12_BINDING"/>
    <property type="match status" value="1"/>
</dbReference>